<dbReference type="Proteomes" id="UP000033710">
    <property type="component" value="Unassembled WGS sequence"/>
</dbReference>
<organism evidence="3 4">
    <name type="scientific">Sporothrix schenckii 1099-18</name>
    <dbReference type="NCBI Taxonomy" id="1397361"/>
    <lineage>
        <taxon>Eukaryota</taxon>
        <taxon>Fungi</taxon>
        <taxon>Dikarya</taxon>
        <taxon>Ascomycota</taxon>
        <taxon>Pezizomycotina</taxon>
        <taxon>Sordariomycetes</taxon>
        <taxon>Sordariomycetidae</taxon>
        <taxon>Ophiostomatales</taxon>
        <taxon>Ophiostomataceae</taxon>
        <taxon>Sporothrix</taxon>
    </lineage>
</organism>
<comment type="caution">
    <text evidence="3">The sequence shown here is derived from an EMBL/GenBank/DDBJ whole genome shotgun (WGS) entry which is preliminary data.</text>
</comment>
<feature type="domain" description="Oxidoreductase-like" evidence="2">
    <location>
        <begin position="163"/>
        <end position="206"/>
    </location>
</feature>
<dbReference type="EMBL" id="AXCR01000006">
    <property type="protein sequence ID" value="KJR86233.1"/>
    <property type="molecule type" value="Genomic_DNA"/>
</dbReference>
<dbReference type="OrthoDB" id="10064411at2759"/>
<reference evidence="3 4" key="2">
    <citation type="journal article" date="2015" name="Eukaryot. Cell">
        <title>Asexual propagation of a virulent clone complex in a human and feline outbreak of sporotrichosis.</title>
        <authorList>
            <person name="Teixeira Mde M."/>
            <person name="Rodrigues A.M."/>
            <person name="Tsui C.K."/>
            <person name="de Almeida L.G."/>
            <person name="Van Diepeningen A.D."/>
            <person name="van den Ende B.G."/>
            <person name="Fernandes G.F."/>
            <person name="Kano R."/>
            <person name="Hamelin R.C."/>
            <person name="Lopes-Bezerra L.M."/>
            <person name="Vasconcelos A.T."/>
            <person name="de Hoog S."/>
            <person name="de Camargo Z.P."/>
            <person name="Felipe M.S."/>
        </authorList>
    </citation>
    <scope>NUCLEOTIDE SEQUENCE [LARGE SCALE GENOMIC DNA]</scope>
    <source>
        <strain evidence="3 4">1099-18</strain>
    </source>
</reference>
<protein>
    <recommendedName>
        <fullName evidence="2">Oxidoreductase-like domain-containing protein</fullName>
    </recommendedName>
</protein>
<dbReference type="InterPro" id="IPR019180">
    <property type="entry name" value="Oxidoreductase-like_N"/>
</dbReference>
<dbReference type="PANTHER" id="PTHR21193:SF3">
    <property type="entry name" value="OXIDOREDUCTASE-LIKE DOMAIN-CONTAINING PROTEIN 1"/>
    <property type="match status" value="1"/>
</dbReference>
<reference evidence="3 4" key="1">
    <citation type="journal article" date="2014" name="BMC Genomics">
        <title>Comparative genomics of the major fungal agents of human and animal Sporotrichosis: Sporothrix schenckii and Sporothrix brasiliensis.</title>
        <authorList>
            <person name="Teixeira M.M."/>
            <person name="de Almeida L.G."/>
            <person name="Kubitschek-Barreira P."/>
            <person name="Alves F.L."/>
            <person name="Kioshima E.S."/>
            <person name="Abadio A.K."/>
            <person name="Fernandes L."/>
            <person name="Derengowski L.S."/>
            <person name="Ferreira K.S."/>
            <person name="Souza R.C."/>
            <person name="Ruiz J.C."/>
            <person name="de Andrade N.C."/>
            <person name="Paes H.C."/>
            <person name="Nicola A.M."/>
            <person name="Albuquerque P."/>
            <person name="Gerber A.L."/>
            <person name="Martins V.P."/>
            <person name="Peconick L.D."/>
            <person name="Neto A.V."/>
            <person name="Chaucanez C.B."/>
            <person name="Silva P.A."/>
            <person name="Cunha O.L."/>
            <person name="de Oliveira F.F."/>
            <person name="dos Santos T.C."/>
            <person name="Barros A.L."/>
            <person name="Soares M.A."/>
            <person name="de Oliveira L.M."/>
            <person name="Marini M.M."/>
            <person name="Villalobos-Duno H."/>
            <person name="Cunha M.M."/>
            <person name="de Hoog S."/>
            <person name="da Silveira J.F."/>
            <person name="Henrissat B."/>
            <person name="Nino-Vega G.A."/>
            <person name="Cisalpino P.S."/>
            <person name="Mora-Montes H.M."/>
            <person name="Almeida S.R."/>
            <person name="Stajich J.E."/>
            <person name="Lopes-Bezerra L.M."/>
            <person name="Vasconcelos A.T."/>
            <person name="Felipe M.S."/>
        </authorList>
    </citation>
    <scope>NUCLEOTIDE SEQUENCE [LARGE SCALE GENOMIC DNA]</scope>
    <source>
        <strain evidence="3 4">1099-18</strain>
    </source>
</reference>
<feature type="compositionally biased region" description="Low complexity" evidence="1">
    <location>
        <begin position="15"/>
        <end position="32"/>
    </location>
</feature>
<feature type="compositionally biased region" description="Low complexity" evidence="1">
    <location>
        <begin position="219"/>
        <end position="235"/>
    </location>
</feature>
<gene>
    <name evidence="3" type="ORF">SPSK_02679</name>
</gene>
<accession>A0A0F2M953</accession>
<evidence type="ECO:0000259" key="2">
    <source>
        <dbReference type="Pfam" id="PF09791"/>
    </source>
</evidence>
<dbReference type="Pfam" id="PF09791">
    <property type="entry name" value="Oxidored-like"/>
    <property type="match status" value="1"/>
</dbReference>
<evidence type="ECO:0000313" key="4">
    <source>
        <dbReference type="Proteomes" id="UP000033710"/>
    </source>
</evidence>
<dbReference type="GeneID" id="27664824"/>
<feature type="region of interest" description="Disordered" evidence="1">
    <location>
        <begin position="207"/>
        <end position="249"/>
    </location>
</feature>
<dbReference type="KEGG" id="ssck:SPSK_02679"/>
<dbReference type="PANTHER" id="PTHR21193">
    <property type="entry name" value="OXIDOREDUCTASE-LIKE DOMAIN-CONTAINING PROTEIN 1"/>
    <property type="match status" value="1"/>
</dbReference>
<evidence type="ECO:0000256" key="1">
    <source>
        <dbReference type="SAM" id="MobiDB-lite"/>
    </source>
</evidence>
<feature type="compositionally biased region" description="Low complexity" evidence="1">
    <location>
        <begin position="90"/>
        <end position="103"/>
    </location>
</feature>
<dbReference type="AlphaFoldDB" id="A0A0F2M953"/>
<dbReference type="InterPro" id="IPR039251">
    <property type="entry name" value="OXLD1"/>
</dbReference>
<sequence>MKRLLPRSQAALCQRPRPLRATTTTSATLSTADVPTKALSSSSRRQAPPPPATVAPTFDQAQPRGGYYDVLLTNPPPYASARANMPPVTANPTPSQAPASTAPTPTPAGQWKQSEAPATVAARKAAEQKTVKERAALVFGSRLAGPMERANRLAEIRKRSTKIAGVLVPPKPTEPDNCCMSGCVNCVWDRFRDEMEEWAAASTEASRRLQAQEGGVAKAAGGPPTSASSGPGAATYISMDDDGGGSDTNWSLEDAAKSASAANKAGWDEALYKNVPVGIREFMKQEKRLKLKHMNEGTVG</sequence>
<evidence type="ECO:0000313" key="3">
    <source>
        <dbReference type="EMBL" id="KJR86233.1"/>
    </source>
</evidence>
<feature type="region of interest" description="Disordered" evidence="1">
    <location>
        <begin position="1"/>
        <end position="117"/>
    </location>
</feature>
<dbReference type="GO" id="GO:0005739">
    <property type="term" value="C:mitochondrion"/>
    <property type="evidence" value="ECO:0007669"/>
    <property type="project" value="TreeGrafter"/>
</dbReference>
<name>A0A0F2M953_SPOSC</name>
<dbReference type="VEuPathDB" id="FungiDB:SPSK_02679"/>
<dbReference type="RefSeq" id="XP_016588909.1">
    <property type="nucleotide sequence ID" value="XM_016729547.1"/>
</dbReference>
<proteinExistence type="predicted"/>